<reference evidence="4 5" key="1">
    <citation type="submission" date="2020-09" db="EMBL/GenBank/DDBJ databases">
        <title>De no assembly of potato wild relative species, Solanum commersonii.</title>
        <authorList>
            <person name="Cho K."/>
        </authorList>
    </citation>
    <scope>NUCLEOTIDE SEQUENCE [LARGE SCALE GENOMIC DNA]</scope>
    <source>
        <strain evidence="4">LZ3.2</strain>
        <tissue evidence="4">Leaf</tissue>
    </source>
</reference>
<dbReference type="Proteomes" id="UP000824120">
    <property type="component" value="Chromosome 12"/>
</dbReference>
<dbReference type="InterPro" id="IPR036875">
    <property type="entry name" value="Znf_CCHC_sf"/>
</dbReference>
<protein>
    <recommendedName>
        <fullName evidence="3">CCHC-type domain-containing protein</fullName>
    </recommendedName>
</protein>
<keyword evidence="5" id="KW-1185">Reference proteome</keyword>
<keyword evidence="1" id="KW-0862">Zinc</keyword>
<evidence type="ECO:0000313" key="4">
    <source>
        <dbReference type="EMBL" id="KAG5571827.1"/>
    </source>
</evidence>
<sequence length="112" mass="12530">MIHREGFEQREGKGAHHSGNFCSTPPRSRGYSRRGYHSHSRKPIHIAISIYEADYARHSTPSSVHTPHSLSSRPVVCGGHSVHSGFSHHPTSRRGCFECSNMGHFVRDCPKV</sequence>
<keyword evidence="1" id="KW-0863">Zinc-finger</keyword>
<gene>
    <name evidence="4" type="ORF">H5410_061593</name>
</gene>
<dbReference type="EMBL" id="JACXVP010000012">
    <property type="protein sequence ID" value="KAG5571827.1"/>
    <property type="molecule type" value="Genomic_DNA"/>
</dbReference>
<feature type="compositionally biased region" description="Basic residues" evidence="2">
    <location>
        <begin position="30"/>
        <end position="39"/>
    </location>
</feature>
<comment type="caution">
    <text evidence="4">The sequence shown here is derived from an EMBL/GenBank/DDBJ whole genome shotgun (WGS) entry which is preliminary data.</text>
</comment>
<dbReference type="InterPro" id="IPR001878">
    <property type="entry name" value="Znf_CCHC"/>
</dbReference>
<organism evidence="4 5">
    <name type="scientific">Solanum commersonii</name>
    <name type="common">Commerson's wild potato</name>
    <name type="synonym">Commerson's nightshade</name>
    <dbReference type="NCBI Taxonomy" id="4109"/>
    <lineage>
        <taxon>Eukaryota</taxon>
        <taxon>Viridiplantae</taxon>
        <taxon>Streptophyta</taxon>
        <taxon>Embryophyta</taxon>
        <taxon>Tracheophyta</taxon>
        <taxon>Spermatophyta</taxon>
        <taxon>Magnoliopsida</taxon>
        <taxon>eudicotyledons</taxon>
        <taxon>Gunneridae</taxon>
        <taxon>Pentapetalae</taxon>
        <taxon>asterids</taxon>
        <taxon>lamiids</taxon>
        <taxon>Solanales</taxon>
        <taxon>Solanaceae</taxon>
        <taxon>Solanoideae</taxon>
        <taxon>Solaneae</taxon>
        <taxon>Solanum</taxon>
    </lineage>
</organism>
<keyword evidence="1" id="KW-0479">Metal-binding</keyword>
<dbReference type="PROSITE" id="PS50158">
    <property type="entry name" value="ZF_CCHC"/>
    <property type="match status" value="1"/>
</dbReference>
<feature type="compositionally biased region" description="Basic and acidic residues" evidence="2">
    <location>
        <begin position="1"/>
        <end position="14"/>
    </location>
</feature>
<feature type="domain" description="CCHC-type" evidence="3">
    <location>
        <begin position="96"/>
        <end position="111"/>
    </location>
</feature>
<dbReference type="GO" id="GO:0008270">
    <property type="term" value="F:zinc ion binding"/>
    <property type="evidence" value="ECO:0007669"/>
    <property type="project" value="UniProtKB-KW"/>
</dbReference>
<dbReference type="GO" id="GO:0003676">
    <property type="term" value="F:nucleic acid binding"/>
    <property type="evidence" value="ECO:0007669"/>
    <property type="project" value="InterPro"/>
</dbReference>
<dbReference type="SMART" id="SM00343">
    <property type="entry name" value="ZnF_C2HC"/>
    <property type="match status" value="1"/>
</dbReference>
<proteinExistence type="predicted"/>
<dbReference type="Gene3D" id="4.10.60.10">
    <property type="entry name" value="Zinc finger, CCHC-type"/>
    <property type="match status" value="1"/>
</dbReference>
<name>A0A9J5W856_SOLCO</name>
<dbReference type="Pfam" id="PF00098">
    <property type="entry name" value="zf-CCHC"/>
    <property type="match status" value="1"/>
</dbReference>
<evidence type="ECO:0000313" key="5">
    <source>
        <dbReference type="Proteomes" id="UP000824120"/>
    </source>
</evidence>
<dbReference type="AlphaFoldDB" id="A0A9J5W856"/>
<feature type="region of interest" description="Disordered" evidence="2">
    <location>
        <begin position="1"/>
        <end position="39"/>
    </location>
</feature>
<accession>A0A9J5W856</accession>
<dbReference type="SUPFAM" id="SSF57756">
    <property type="entry name" value="Retrovirus zinc finger-like domains"/>
    <property type="match status" value="1"/>
</dbReference>
<evidence type="ECO:0000256" key="2">
    <source>
        <dbReference type="SAM" id="MobiDB-lite"/>
    </source>
</evidence>
<evidence type="ECO:0000259" key="3">
    <source>
        <dbReference type="PROSITE" id="PS50158"/>
    </source>
</evidence>
<evidence type="ECO:0000256" key="1">
    <source>
        <dbReference type="PROSITE-ProRule" id="PRU00047"/>
    </source>
</evidence>